<keyword evidence="1" id="KW-0812">Transmembrane</keyword>
<reference evidence="3" key="1">
    <citation type="journal article" date="2019" name="Int. J. Syst. Evol. Microbiol.">
        <title>The Global Catalogue of Microorganisms (GCM) 10K type strain sequencing project: providing services to taxonomists for standard genome sequencing and annotation.</title>
        <authorList>
            <consortium name="The Broad Institute Genomics Platform"/>
            <consortium name="The Broad Institute Genome Sequencing Center for Infectious Disease"/>
            <person name="Wu L."/>
            <person name="Ma J."/>
        </authorList>
    </citation>
    <scope>NUCLEOTIDE SEQUENCE [LARGE SCALE GENOMIC DNA]</scope>
    <source>
        <strain evidence="3">JCM 17633</strain>
    </source>
</reference>
<name>A0ABP8CYK1_9FLAO</name>
<sequence length="143" mass="16559">MKWLEKDNIIGIVLILCYLICVSLLAIFIYQKTIENEEFLNSYIKYMFIAFFPIGLLLIFSEKIVKKMTISEKLKESIPLISVALFSIPFISGIVAWISYLFTIVIVLIVAFWKILLIALIILLVLIFGSLIKDKFFKQKQSQ</sequence>
<proteinExistence type="predicted"/>
<feature type="transmembrane region" description="Helical" evidence="1">
    <location>
        <begin position="104"/>
        <end position="132"/>
    </location>
</feature>
<accession>A0ABP8CYK1</accession>
<dbReference type="Proteomes" id="UP001501682">
    <property type="component" value="Unassembled WGS sequence"/>
</dbReference>
<dbReference type="RefSeq" id="WP_334471825.1">
    <property type="nucleotide sequence ID" value="NZ_BAABCB010000022.1"/>
</dbReference>
<keyword evidence="1" id="KW-1133">Transmembrane helix</keyword>
<protein>
    <submittedName>
        <fullName evidence="2">Uncharacterized protein</fullName>
    </submittedName>
</protein>
<organism evidence="2 3">
    <name type="scientific">Winogradskyella damuponensis</name>
    <dbReference type="NCBI Taxonomy" id="943939"/>
    <lineage>
        <taxon>Bacteria</taxon>
        <taxon>Pseudomonadati</taxon>
        <taxon>Bacteroidota</taxon>
        <taxon>Flavobacteriia</taxon>
        <taxon>Flavobacteriales</taxon>
        <taxon>Flavobacteriaceae</taxon>
        <taxon>Winogradskyella</taxon>
    </lineage>
</organism>
<comment type="caution">
    <text evidence="2">The sequence shown here is derived from an EMBL/GenBank/DDBJ whole genome shotgun (WGS) entry which is preliminary data.</text>
</comment>
<evidence type="ECO:0000256" key="1">
    <source>
        <dbReference type="SAM" id="Phobius"/>
    </source>
</evidence>
<keyword evidence="1" id="KW-0472">Membrane</keyword>
<feature type="transmembrane region" description="Helical" evidence="1">
    <location>
        <begin position="80"/>
        <end position="98"/>
    </location>
</feature>
<dbReference type="EMBL" id="BAABCB010000022">
    <property type="protein sequence ID" value="GAA4244944.1"/>
    <property type="molecule type" value="Genomic_DNA"/>
</dbReference>
<evidence type="ECO:0000313" key="3">
    <source>
        <dbReference type="Proteomes" id="UP001501682"/>
    </source>
</evidence>
<feature type="transmembrane region" description="Helical" evidence="1">
    <location>
        <begin position="12"/>
        <end position="31"/>
    </location>
</feature>
<feature type="transmembrane region" description="Helical" evidence="1">
    <location>
        <begin position="43"/>
        <end position="60"/>
    </location>
</feature>
<gene>
    <name evidence="2" type="ORF">GCM10022292_25570</name>
</gene>
<evidence type="ECO:0000313" key="2">
    <source>
        <dbReference type="EMBL" id="GAA4244944.1"/>
    </source>
</evidence>
<keyword evidence="3" id="KW-1185">Reference proteome</keyword>